<dbReference type="Proteomes" id="UP001589862">
    <property type="component" value="Unassembled WGS sequence"/>
</dbReference>
<dbReference type="PANTHER" id="PTHR42698">
    <property type="entry name" value="GTPASE ERA"/>
    <property type="match status" value="1"/>
</dbReference>
<feature type="compositionally biased region" description="Basic and acidic residues" evidence="1">
    <location>
        <begin position="353"/>
        <end position="362"/>
    </location>
</feature>
<evidence type="ECO:0000256" key="1">
    <source>
        <dbReference type="SAM" id="MobiDB-lite"/>
    </source>
</evidence>
<keyword evidence="2" id="KW-1133">Transmembrane helix</keyword>
<comment type="caution">
    <text evidence="4">The sequence shown here is derived from an EMBL/GenBank/DDBJ whole genome shotgun (WGS) entry which is preliminary data.</text>
</comment>
<evidence type="ECO:0000256" key="2">
    <source>
        <dbReference type="SAM" id="Phobius"/>
    </source>
</evidence>
<feature type="region of interest" description="Disordered" evidence="1">
    <location>
        <begin position="346"/>
        <end position="373"/>
    </location>
</feature>
<organism evidence="4 5">
    <name type="scientific">Micrococcoides hystricis</name>
    <dbReference type="NCBI Taxonomy" id="1572761"/>
    <lineage>
        <taxon>Bacteria</taxon>
        <taxon>Bacillati</taxon>
        <taxon>Actinomycetota</taxon>
        <taxon>Actinomycetes</taxon>
        <taxon>Micrococcales</taxon>
        <taxon>Micrococcaceae</taxon>
        <taxon>Micrococcoides</taxon>
    </lineage>
</organism>
<feature type="transmembrane region" description="Helical" evidence="2">
    <location>
        <begin position="475"/>
        <end position="504"/>
    </location>
</feature>
<dbReference type="Pfam" id="PF01926">
    <property type="entry name" value="MMR_HSR1"/>
    <property type="match status" value="1"/>
</dbReference>
<name>A0ABV6PC08_9MICC</name>
<evidence type="ECO:0000313" key="4">
    <source>
        <dbReference type="EMBL" id="MFC0582661.1"/>
    </source>
</evidence>
<dbReference type="Gene3D" id="3.40.50.300">
    <property type="entry name" value="P-loop containing nucleotide triphosphate hydrolases"/>
    <property type="match status" value="1"/>
</dbReference>
<keyword evidence="2" id="KW-0472">Membrane</keyword>
<accession>A0ABV6PC08</accession>
<dbReference type="EMBL" id="JBHLUB010000031">
    <property type="protein sequence ID" value="MFC0582661.1"/>
    <property type="molecule type" value="Genomic_DNA"/>
</dbReference>
<keyword evidence="5" id="KW-1185">Reference proteome</keyword>
<reference evidence="4 5" key="1">
    <citation type="submission" date="2024-09" db="EMBL/GenBank/DDBJ databases">
        <authorList>
            <person name="Sun Q."/>
            <person name="Mori K."/>
        </authorList>
    </citation>
    <scope>NUCLEOTIDE SEQUENCE [LARGE SCALE GENOMIC DNA]</scope>
    <source>
        <strain evidence="4 5">NCAIM B.02604</strain>
    </source>
</reference>
<dbReference type="PANTHER" id="PTHR42698:SF1">
    <property type="entry name" value="GTPASE ERA, MITOCHONDRIAL"/>
    <property type="match status" value="1"/>
</dbReference>
<feature type="domain" description="G" evidence="3">
    <location>
        <begin position="59"/>
        <end position="178"/>
    </location>
</feature>
<gene>
    <name evidence="4" type="ORF">ACFFFR_09775</name>
</gene>
<protein>
    <submittedName>
        <fullName evidence="4">GTPase</fullName>
    </submittedName>
</protein>
<dbReference type="InterPro" id="IPR006073">
    <property type="entry name" value="GTP-bd"/>
</dbReference>
<dbReference type="InterPro" id="IPR027417">
    <property type="entry name" value="P-loop_NTPase"/>
</dbReference>
<dbReference type="InterPro" id="IPR005662">
    <property type="entry name" value="GTPase_Era-like"/>
</dbReference>
<sequence>MSRRRRKTHLSPLEAKLGHLTKARELATGAIADEDLDDVLRVLESAVARRSLSAEHTVVGFFGATGSGKSALFNAVTGTELARTAAIRPTTSEPKAAIWGEAGVADLLDWLQVDERHVMDAETEVSFSRDQDLETGLVLLDLPDFDSIKAEHRQIVERMAGQVDVLVWVLDPQKYADAALHHDFLIPLATHDGVTIVVLNQIDRLAVSQQPQVVDSLTSILNSEGISPQHLVTTSAVTGEGVPELRKILARIVAGKMASSQRLLADVHRSAEHLDELAGGKQRLTVKSRDVEDLVKDLGEAAHVDVIADAAAGSYRHEATKRTGWAFTRWLGRLRVDPLQRLHLKTASPKSSTAEHKPEVHRSSLPGRNAASEAKADSAIRSFVGSVSEGAPDLWIKVIRERVASESENLEEDLDQAIVRTDLGGNKKSWWWYLFNTIQWVAMLATIVGLGWLLAYPVAGFFQLPLPEAPVVEGWPLPTLLVAFGLVLGIFLAMTARLFVAAGARQRRRAVRKRLLRGIKEVVERQIVEPTKSEIDRYHAFNDEVAAARLQR</sequence>
<proteinExistence type="predicted"/>
<feature type="transmembrane region" description="Helical" evidence="2">
    <location>
        <begin position="430"/>
        <end position="455"/>
    </location>
</feature>
<dbReference type="RefSeq" id="WP_377459982.1">
    <property type="nucleotide sequence ID" value="NZ_JBHLUB010000031.1"/>
</dbReference>
<dbReference type="SUPFAM" id="SSF52540">
    <property type="entry name" value="P-loop containing nucleoside triphosphate hydrolases"/>
    <property type="match status" value="1"/>
</dbReference>
<evidence type="ECO:0000259" key="3">
    <source>
        <dbReference type="Pfam" id="PF01926"/>
    </source>
</evidence>
<keyword evidence="2" id="KW-0812">Transmembrane</keyword>
<evidence type="ECO:0000313" key="5">
    <source>
        <dbReference type="Proteomes" id="UP001589862"/>
    </source>
</evidence>